<reference evidence="2" key="1">
    <citation type="journal article" date="2019" name="Int. J. Syst. Evol. Microbiol.">
        <title>The Global Catalogue of Microorganisms (GCM) 10K type strain sequencing project: providing services to taxonomists for standard genome sequencing and annotation.</title>
        <authorList>
            <consortium name="The Broad Institute Genomics Platform"/>
            <consortium name="The Broad Institute Genome Sequencing Center for Infectious Disease"/>
            <person name="Wu L."/>
            <person name="Ma J."/>
        </authorList>
    </citation>
    <scope>NUCLEOTIDE SEQUENCE [LARGE SCALE GENOMIC DNA]</scope>
    <source>
        <strain evidence="2">CGMCC 1.15643</strain>
    </source>
</reference>
<name>A0ABW0EZH6_9HYPH</name>
<dbReference type="Proteomes" id="UP001595976">
    <property type="component" value="Unassembled WGS sequence"/>
</dbReference>
<sequence length="161" mass="17065">MAVKGADSVAGVLRRLAGVPTSAQARGARVRALKPVVEDAKTILAGNGSVITGKLRRAMGTGEKDRNTTAAGPRKGMDHTNVAHLVEFGTLAHPIVAKNAPNLVFTAKDGRKVVTKSVSHPGAKPYPFMRPAFERNKELVIQNLGKELVGVIEKAAKGRER</sequence>
<keyword evidence="2" id="KW-1185">Reference proteome</keyword>
<dbReference type="EMBL" id="JBHSLI010000002">
    <property type="protein sequence ID" value="MFC5292677.1"/>
    <property type="molecule type" value="Genomic_DNA"/>
</dbReference>
<evidence type="ECO:0000313" key="1">
    <source>
        <dbReference type="EMBL" id="MFC5292677.1"/>
    </source>
</evidence>
<evidence type="ECO:0008006" key="3">
    <source>
        <dbReference type="Google" id="ProtNLM"/>
    </source>
</evidence>
<organism evidence="1 2">
    <name type="scientific">Bosea minatitlanensis</name>
    <dbReference type="NCBI Taxonomy" id="128782"/>
    <lineage>
        <taxon>Bacteria</taxon>
        <taxon>Pseudomonadati</taxon>
        <taxon>Pseudomonadota</taxon>
        <taxon>Alphaproteobacteria</taxon>
        <taxon>Hyphomicrobiales</taxon>
        <taxon>Boseaceae</taxon>
        <taxon>Bosea</taxon>
    </lineage>
</organism>
<comment type="caution">
    <text evidence="1">The sequence shown here is derived from an EMBL/GenBank/DDBJ whole genome shotgun (WGS) entry which is preliminary data.</text>
</comment>
<dbReference type="RefSeq" id="WP_260347948.1">
    <property type="nucleotide sequence ID" value="NZ_JAOAOS010000002.1"/>
</dbReference>
<gene>
    <name evidence="1" type="ORF">ACFPK2_06715</name>
</gene>
<protein>
    <recommendedName>
        <fullName evidence="3">HK97 gp10 family phage protein</fullName>
    </recommendedName>
</protein>
<proteinExistence type="predicted"/>
<evidence type="ECO:0000313" key="2">
    <source>
        <dbReference type="Proteomes" id="UP001595976"/>
    </source>
</evidence>
<accession>A0ABW0EZH6</accession>